<feature type="compositionally biased region" description="Basic and acidic residues" evidence="1">
    <location>
        <begin position="49"/>
        <end position="67"/>
    </location>
</feature>
<dbReference type="Proteomes" id="UP000256900">
    <property type="component" value="Unassembled WGS sequence"/>
</dbReference>
<evidence type="ECO:0000256" key="1">
    <source>
        <dbReference type="SAM" id="MobiDB-lite"/>
    </source>
</evidence>
<organism evidence="2 3">
    <name type="scientific">Methylovirgula ligni</name>
    <dbReference type="NCBI Taxonomy" id="569860"/>
    <lineage>
        <taxon>Bacteria</taxon>
        <taxon>Pseudomonadati</taxon>
        <taxon>Pseudomonadota</taxon>
        <taxon>Alphaproteobacteria</taxon>
        <taxon>Hyphomicrobiales</taxon>
        <taxon>Beijerinckiaceae</taxon>
        <taxon>Methylovirgula</taxon>
    </lineage>
</organism>
<dbReference type="RefSeq" id="WP_115835581.1">
    <property type="nucleotide sequence ID" value="NZ_CP025086.1"/>
</dbReference>
<comment type="caution">
    <text evidence="2">The sequence shown here is derived from an EMBL/GenBank/DDBJ whole genome shotgun (WGS) entry which is preliminary data.</text>
</comment>
<gene>
    <name evidence="2" type="ORF">DES32_0989</name>
</gene>
<evidence type="ECO:0000313" key="3">
    <source>
        <dbReference type="Proteomes" id="UP000256900"/>
    </source>
</evidence>
<sequence>MSKLTSKGRDELPAKDFAGPGRSYPVEDKAHAANAKARAAQAVKAGRMSKSEETKIDAKANKELHKK</sequence>
<reference evidence="2 3" key="1">
    <citation type="submission" date="2018-08" db="EMBL/GenBank/DDBJ databases">
        <title>Genomic Encyclopedia of Type Strains, Phase IV (KMG-IV): sequencing the most valuable type-strain genomes for metagenomic binning, comparative biology and taxonomic classification.</title>
        <authorList>
            <person name="Goeker M."/>
        </authorList>
    </citation>
    <scope>NUCLEOTIDE SEQUENCE [LARGE SCALE GENOMIC DNA]</scope>
    <source>
        <strain evidence="2 3">BW863</strain>
    </source>
</reference>
<dbReference type="AlphaFoldDB" id="A0A3D9Z240"/>
<name>A0A3D9Z240_9HYPH</name>
<keyword evidence="3" id="KW-1185">Reference proteome</keyword>
<accession>A0A3D9Z240</accession>
<evidence type="ECO:0000313" key="2">
    <source>
        <dbReference type="EMBL" id="REF87369.1"/>
    </source>
</evidence>
<feature type="region of interest" description="Disordered" evidence="1">
    <location>
        <begin position="43"/>
        <end position="67"/>
    </location>
</feature>
<feature type="region of interest" description="Disordered" evidence="1">
    <location>
        <begin position="1"/>
        <end position="30"/>
    </location>
</feature>
<proteinExistence type="predicted"/>
<protein>
    <submittedName>
        <fullName evidence="2">Uncharacterized protein</fullName>
    </submittedName>
</protein>
<dbReference type="EMBL" id="QUMO01000002">
    <property type="protein sequence ID" value="REF87369.1"/>
    <property type="molecule type" value="Genomic_DNA"/>
</dbReference>